<proteinExistence type="predicted"/>
<dbReference type="AlphaFoldDB" id="A0AA41VHJ8"/>
<keyword evidence="2" id="KW-1185">Reference proteome</keyword>
<name>A0AA41VHJ8_PAPNU</name>
<gene>
    <name evidence="1" type="ORF">MKW94_025619</name>
</gene>
<dbReference type="Proteomes" id="UP001177140">
    <property type="component" value="Unassembled WGS sequence"/>
</dbReference>
<feature type="non-terminal residue" evidence="1">
    <location>
        <position position="1"/>
    </location>
</feature>
<evidence type="ECO:0000313" key="2">
    <source>
        <dbReference type="Proteomes" id="UP001177140"/>
    </source>
</evidence>
<organism evidence="1 2">
    <name type="scientific">Papaver nudicaule</name>
    <name type="common">Iceland poppy</name>
    <dbReference type="NCBI Taxonomy" id="74823"/>
    <lineage>
        <taxon>Eukaryota</taxon>
        <taxon>Viridiplantae</taxon>
        <taxon>Streptophyta</taxon>
        <taxon>Embryophyta</taxon>
        <taxon>Tracheophyta</taxon>
        <taxon>Spermatophyta</taxon>
        <taxon>Magnoliopsida</taxon>
        <taxon>Ranunculales</taxon>
        <taxon>Papaveraceae</taxon>
        <taxon>Papaveroideae</taxon>
        <taxon>Papaver</taxon>
    </lineage>
</organism>
<sequence length="108" mass="12464">MRKSPRLVKKNIEAQRKLFLEVGDITEAEYENIQLENENEDECHPIDDDRSPVCSEDEGEDLDLGQVKQFVNNFFDDGFWKIFEANPEIVAPEIDEDEAIQQGIYADA</sequence>
<protein>
    <submittedName>
        <fullName evidence="1">Uncharacterized protein</fullName>
    </submittedName>
</protein>
<dbReference type="EMBL" id="JAJJMA010223420">
    <property type="protein sequence ID" value="MCL7041405.1"/>
    <property type="molecule type" value="Genomic_DNA"/>
</dbReference>
<reference evidence="1" key="1">
    <citation type="submission" date="2022-03" db="EMBL/GenBank/DDBJ databases">
        <title>A functionally conserved STORR gene fusion in Papaver species that diverged 16.8 million years ago.</title>
        <authorList>
            <person name="Catania T."/>
        </authorList>
    </citation>
    <scope>NUCLEOTIDE SEQUENCE</scope>
    <source>
        <strain evidence="1">S-191538</strain>
    </source>
</reference>
<comment type="caution">
    <text evidence="1">The sequence shown here is derived from an EMBL/GenBank/DDBJ whole genome shotgun (WGS) entry which is preliminary data.</text>
</comment>
<evidence type="ECO:0000313" key="1">
    <source>
        <dbReference type="EMBL" id="MCL7041405.1"/>
    </source>
</evidence>
<accession>A0AA41VHJ8</accession>